<evidence type="ECO:0000256" key="1">
    <source>
        <dbReference type="SAM" id="SignalP"/>
    </source>
</evidence>
<dbReference type="OrthoDB" id="5188462at2"/>
<evidence type="ECO:0000313" key="4">
    <source>
        <dbReference type="Proteomes" id="UP000184111"/>
    </source>
</evidence>
<dbReference type="STRING" id="310782.SAMN05216499_116111"/>
<dbReference type="EMBL" id="FRBI01000016">
    <property type="protein sequence ID" value="SHM92334.1"/>
    <property type="molecule type" value="Genomic_DNA"/>
</dbReference>
<keyword evidence="4" id="KW-1185">Reference proteome</keyword>
<dbReference type="Pfam" id="PF24269">
    <property type="entry name" value="DUF7467"/>
    <property type="match status" value="1"/>
</dbReference>
<dbReference type="InterPro" id="IPR055890">
    <property type="entry name" value="DUF7467"/>
</dbReference>
<dbReference type="RefSeq" id="WP_143172557.1">
    <property type="nucleotide sequence ID" value="NZ_FRBI01000016.1"/>
</dbReference>
<feature type="domain" description="DUF7467" evidence="2">
    <location>
        <begin position="239"/>
        <end position="308"/>
    </location>
</feature>
<organism evidence="3 4">
    <name type="scientific">Actinacidiphila paucisporea</name>
    <dbReference type="NCBI Taxonomy" id="310782"/>
    <lineage>
        <taxon>Bacteria</taxon>
        <taxon>Bacillati</taxon>
        <taxon>Actinomycetota</taxon>
        <taxon>Actinomycetes</taxon>
        <taxon>Kitasatosporales</taxon>
        <taxon>Streptomycetaceae</taxon>
        <taxon>Actinacidiphila</taxon>
    </lineage>
</organism>
<feature type="chain" id="PRO_5012974970" description="DUF7467 domain-containing protein" evidence="1">
    <location>
        <begin position="31"/>
        <end position="351"/>
    </location>
</feature>
<keyword evidence="1" id="KW-0732">Signal</keyword>
<protein>
    <recommendedName>
        <fullName evidence="2">DUF7467 domain-containing protein</fullName>
    </recommendedName>
</protein>
<proteinExistence type="predicted"/>
<name>A0A1M7MPA0_9ACTN</name>
<feature type="signal peptide" evidence="1">
    <location>
        <begin position="1"/>
        <end position="30"/>
    </location>
</feature>
<evidence type="ECO:0000259" key="2">
    <source>
        <dbReference type="Pfam" id="PF24269"/>
    </source>
</evidence>
<dbReference type="Proteomes" id="UP000184111">
    <property type="component" value="Unassembled WGS sequence"/>
</dbReference>
<dbReference type="AlphaFoldDB" id="A0A1M7MPA0"/>
<gene>
    <name evidence="3" type="ORF">SAMN05216499_116111</name>
</gene>
<reference evidence="3 4" key="1">
    <citation type="submission" date="2016-11" db="EMBL/GenBank/DDBJ databases">
        <authorList>
            <person name="Jaros S."/>
            <person name="Januszkiewicz K."/>
            <person name="Wedrychowicz H."/>
        </authorList>
    </citation>
    <scope>NUCLEOTIDE SEQUENCE [LARGE SCALE GENOMIC DNA]</scope>
    <source>
        <strain evidence="3 4">CGMCC 4.2025</strain>
    </source>
</reference>
<sequence length="351" mass="35486">MLRLKRAAVLVAAMATAALVLLGAAGPASAAGSSAAARNVSQSTATHQSAKPPAGNQIVVVNSFEAWATQKASVAVTTSRSVTGSGFYVRIYDYTIGAYIGTCDTGTICTAYETSPVAASHGVDAFIADNSTSFPPGHIQSEWDNSALVWKGTYLDLEASATTAAPGATVTLTSTAGTDISSSPFSNEIFDTTTGALLASCKTGTTCSVTVTEAQATTHAFTAYFGDNGTTAPPAALQATSQTTYVTWTHSGWTVSLSAAGGVWVGSTFTATATASADVGTAHYYIEIFNENGTLLASCASGTTCSASVANAGYFTDLVAFVTPNSTTLPPSGLVAASNATETLGYVPFAI</sequence>
<evidence type="ECO:0000313" key="3">
    <source>
        <dbReference type="EMBL" id="SHM92334.1"/>
    </source>
</evidence>
<accession>A0A1M7MPA0</accession>